<evidence type="ECO:0000313" key="8">
    <source>
        <dbReference type="EMBL" id="STW40570.1"/>
    </source>
</evidence>
<evidence type="ECO:0000259" key="7">
    <source>
        <dbReference type="Pfam" id="PF00294"/>
    </source>
</evidence>
<name>A0A378FA39_KLEPN</name>
<dbReference type="PANTHER" id="PTHR43085:SF1">
    <property type="entry name" value="PSEUDOURIDINE KINASE-RELATED"/>
    <property type="match status" value="1"/>
</dbReference>
<dbReference type="InterPro" id="IPR002173">
    <property type="entry name" value="Carboh/pur_kinase_PfkB_CS"/>
</dbReference>
<dbReference type="Pfam" id="PF00294">
    <property type="entry name" value="PfkB"/>
    <property type="match status" value="1"/>
</dbReference>
<evidence type="ECO:0000256" key="2">
    <source>
        <dbReference type="ARBA" id="ARBA00022679"/>
    </source>
</evidence>
<evidence type="ECO:0000256" key="1">
    <source>
        <dbReference type="ARBA" id="ARBA00010688"/>
    </source>
</evidence>
<dbReference type="Proteomes" id="UP000255167">
    <property type="component" value="Unassembled WGS sequence"/>
</dbReference>
<dbReference type="PANTHER" id="PTHR43085">
    <property type="entry name" value="HEXOKINASE FAMILY MEMBER"/>
    <property type="match status" value="1"/>
</dbReference>
<comment type="similarity">
    <text evidence="1">Belongs to the carbohydrate kinase PfkB family.</text>
</comment>
<evidence type="ECO:0000256" key="4">
    <source>
        <dbReference type="ARBA" id="ARBA00022777"/>
    </source>
</evidence>
<evidence type="ECO:0000256" key="5">
    <source>
        <dbReference type="ARBA" id="ARBA00022840"/>
    </source>
</evidence>
<evidence type="ECO:0000256" key="3">
    <source>
        <dbReference type="ARBA" id="ARBA00022741"/>
    </source>
</evidence>
<gene>
    <name evidence="8" type="ORF">NCTC9617_02114</name>
</gene>
<organism evidence="8 9">
    <name type="scientific">Klebsiella pneumoniae</name>
    <dbReference type="NCBI Taxonomy" id="573"/>
    <lineage>
        <taxon>Bacteria</taxon>
        <taxon>Pseudomonadati</taxon>
        <taxon>Pseudomonadota</taxon>
        <taxon>Gammaproteobacteria</taxon>
        <taxon>Enterobacterales</taxon>
        <taxon>Enterobacteriaceae</taxon>
        <taxon>Klebsiella/Raoultella group</taxon>
        <taxon>Klebsiella</taxon>
        <taxon>Klebsiella pneumoniae complex</taxon>
    </lineage>
</organism>
<dbReference type="AlphaFoldDB" id="A0A378FA39"/>
<keyword evidence="4 8" id="KW-0418">Kinase</keyword>
<proteinExistence type="inferred from homology"/>
<feature type="region of interest" description="Disordered" evidence="6">
    <location>
        <begin position="123"/>
        <end position="164"/>
    </location>
</feature>
<dbReference type="InterPro" id="IPR050306">
    <property type="entry name" value="PfkB_Carbo_kinase"/>
</dbReference>
<keyword evidence="3" id="KW-0547">Nucleotide-binding</keyword>
<feature type="compositionally biased region" description="Basic residues" evidence="6">
    <location>
        <begin position="142"/>
        <end position="152"/>
    </location>
</feature>
<keyword evidence="5" id="KW-0067">ATP-binding</keyword>
<feature type="compositionally biased region" description="Basic and acidic residues" evidence="6">
    <location>
        <begin position="153"/>
        <end position="164"/>
    </location>
</feature>
<sequence length="164" mass="17563">MEAIKRAGGYVSFDPNIRSDLWQDAQDLRDCLDRALALADAIKLSEEELAFISGSDDIVSGIARLNARFQPTLLLVTQGKAGVQAALRGQVSHFPARPVVAVDTTGAGDAFVAGLLAGLAAHVSGQPRSPGSRPRAGANLRRAGHHRQRRHDRPALQDDLQRSL</sequence>
<dbReference type="EMBL" id="UGNC01000004">
    <property type="protein sequence ID" value="STW40570.1"/>
    <property type="molecule type" value="Genomic_DNA"/>
</dbReference>
<evidence type="ECO:0000313" key="9">
    <source>
        <dbReference type="Proteomes" id="UP000255167"/>
    </source>
</evidence>
<evidence type="ECO:0000256" key="6">
    <source>
        <dbReference type="SAM" id="MobiDB-lite"/>
    </source>
</evidence>
<feature type="domain" description="Carbohydrate kinase PfkB" evidence="7">
    <location>
        <begin position="2"/>
        <end position="122"/>
    </location>
</feature>
<dbReference type="InterPro" id="IPR011611">
    <property type="entry name" value="PfkB_dom"/>
</dbReference>
<protein>
    <submittedName>
        <fullName evidence="8">Fructokinase</fullName>
    </submittedName>
</protein>
<dbReference type="InterPro" id="IPR029056">
    <property type="entry name" value="Ribokinase-like"/>
</dbReference>
<dbReference type="GO" id="GO:0016301">
    <property type="term" value="F:kinase activity"/>
    <property type="evidence" value="ECO:0007669"/>
    <property type="project" value="UniProtKB-KW"/>
</dbReference>
<dbReference type="Gene3D" id="3.40.1190.20">
    <property type="match status" value="1"/>
</dbReference>
<accession>A0A378FA39</accession>
<keyword evidence="2" id="KW-0808">Transferase</keyword>
<dbReference type="GO" id="GO:0005524">
    <property type="term" value="F:ATP binding"/>
    <property type="evidence" value="ECO:0007669"/>
    <property type="project" value="UniProtKB-KW"/>
</dbReference>
<reference evidence="8 9" key="1">
    <citation type="submission" date="2018-06" db="EMBL/GenBank/DDBJ databases">
        <authorList>
            <consortium name="Pathogen Informatics"/>
            <person name="Doyle S."/>
        </authorList>
    </citation>
    <scope>NUCLEOTIDE SEQUENCE [LARGE SCALE GENOMIC DNA]</scope>
    <source>
        <strain evidence="8 9">NCTC9617</strain>
    </source>
</reference>
<dbReference type="SUPFAM" id="SSF53613">
    <property type="entry name" value="Ribokinase-like"/>
    <property type="match status" value="1"/>
</dbReference>
<dbReference type="PROSITE" id="PS00584">
    <property type="entry name" value="PFKB_KINASES_2"/>
    <property type="match status" value="1"/>
</dbReference>